<dbReference type="PANTHER" id="PTHR48073">
    <property type="entry name" value="O-SUCCINYLBENZOATE SYNTHASE-RELATED"/>
    <property type="match status" value="1"/>
</dbReference>
<keyword evidence="4 7" id="KW-0460">Magnesium</keyword>
<evidence type="ECO:0000256" key="2">
    <source>
        <dbReference type="ARBA" id="ARBA00022428"/>
    </source>
</evidence>
<dbReference type="InterPro" id="IPR029017">
    <property type="entry name" value="Enolase-like_N"/>
</dbReference>
<comment type="function">
    <text evidence="7">Converts 2-succinyl-6-hydroxy-2,4-cyclohexadiene-1-carboxylate (SHCHC) to 2-succinylbenzoate (OSB).</text>
</comment>
<dbReference type="InterPro" id="IPR013342">
    <property type="entry name" value="Mandelate_racemase_C"/>
</dbReference>
<dbReference type="InterPro" id="IPR047585">
    <property type="entry name" value="MenC"/>
</dbReference>
<keyword evidence="10" id="KW-1185">Reference proteome</keyword>
<dbReference type="Proteomes" id="UP001056429">
    <property type="component" value="Unassembled WGS sequence"/>
</dbReference>
<dbReference type="PANTHER" id="PTHR48073:SF5">
    <property type="entry name" value="O-SUCCINYLBENZOATE SYNTHASE"/>
    <property type="match status" value="1"/>
</dbReference>
<feature type="domain" description="Mandelate racemase/muconate lactonizing enzyme C-terminal" evidence="8">
    <location>
        <begin position="142"/>
        <end position="234"/>
    </location>
</feature>
<evidence type="ECO:0000313" key="10">
    <source>
        <dbReference type="Proteomes" id="UP001056429"/>
    </source>
</evidence>
<gene>
    <name evidence="7 9" type="primary">menC</name>
    <name evidence="9" type="ORF">KDK92_18705</name>
</gene>
<proteinExistence type="inferred from homology"/>
<dbReference type="GO" id="GO:0043748">
    <property type="term" value="F:O-succinylbenzoate synthase activity"/>
    <property type="evidence" value="ECO:0007669"/>
    <property type="project" value="UniProtKB-EC"/>
</dbReference>
<comment type="caution">
    <text evidence="9">The sequence shown here is derived from an EMBL/GenBank/DDBJ whole genome shotgun (WGS) entry which is preliminary data.</text>
</comment>
<evidence type="ECO:0000256" key="5">
    <source>
        <dbReference type="ARBA" id="ARBA00023239"/>
    </source>
</evidence>
<protein>
    <recommendedName>
        <fullName evidence="6 7">o-succinylbenzoate synthase</fullName>
        <shortName evidence="7">OSB synthase</shortName>
        <shortName evidence="7">OSBS</shortName>
        <ecNumber evidence="6 7">4.2.1.113</ecNumber>
    </recommendedName>
    <alternativeName>
        <fullName evidence="7">4-(2'-carboxyphenyl)-4-oxybutyric acid synthase</fullName>
    </alternativeName>
    <alternativeName>
        <fullName evidence="7">o-succinylbenzoic acid synthase</fullName>
    </alternativeName>
</protein>
<comment type="cofactor">
    <cofactor evidence="1 7">
        <name>a divalent metal cation</name>
        <dbReference type="ChEBI" id="CHEBI:60240"/>
    </cofactor>
</comment>
<dbReference type="Pfam" id="PF13378">
    <property type="entry name" value="MR_MLE_C"/>
    <property type="match status" value="1"/>
</dbReference>
<feature type="active site" description="Proton donor" evidence="7">
    <location>
        <position position="163"/>
    </location>
</feature>
<dbReference type="Gene3D" id="3.30.390.10">
    <property type="entry name" value="Enolase-like, N-terminal domain"/>
    <property type="match status" value="1"/>
</dbReference>
<dbReference type="AlphaFoldDB" id="A0A9J6P6P9"/>
<evidence type="ECO:0000256" key="3">
    <source>
        <dbReference type="ARBA" id="ARBA00022723"/>
    </source>
</evidence>
<comment type="pathway">
    <text evidence="7">Quinol/quinone metabolism; 1,4-dihydroxy-2-naphthoate biosynthesis; 1,4-dihydroxy-2-naphthoate from chorismate: step 4/7.</text>
</comment>
<dbReference type="CDD" id="cd03317">
    <property type="entry name" value="NAAAR"/>
    <property type="match status" value="1"/>
</dbReference>
<dbReference type="InterPro" id="IPR029065">
    <property type="entry name" value="Enolase_C-like"/>
</dbReference>
<dbReference type="RefSeq" id="WP_250860913.1">
    <property type="nucleotide sequence ID" value="NZ_JAGSOJ010000004.1"/>
</dbReference>
<dbReference type="SUPFAM" id="SSF51604">
    <property type="entry name" value="Enolase C-terminal domain-like"/>
    <property type="match status" value="1"/>
</dbReference>
<dbReference type="Gene3D" id="3.20.20.120">
    <property type="entry name" value="Enolase-like C-terminal domain"/>
    <property type="match status" value="1"/>
</dbReference>
<evidence type="ECO:0000313" key="9">
    <source>
        <dbReference type="EMBL" id="MCM1991774.1"/>
    </source>
</evidence>
<dbReference type="SFLD" id="SFLDF00009">
    <property type="entry name" value="o-succinylbenzoate_synthase"/>
    <property type="match status" value="1"/>
</dbReference>
<keyword evidence="3 7" id="KW-0479">Metal-binding</keyword>
<dbReference type="InterPro" id="IPR036849">
    <property type="entry name" value="Enolase-like_C_sf"/>
</dbReference>
<comment type="catalytic activity">
    <reaction evidence="7">
        <text>(1R,6R)-6-hydroxy-2-succinyl-cyclohexa-2,4-diene-1-carboxylate = 2-succinylbenzoate + H2O</text>
        <dbReference type="Rhea" id="RHEA:10196"/>
        <dbReference type="ChEBI" id="CHEBI:15377"/>
        <dbReference type="ChEBI" id="CHEBI:18325"/>
        <dbReference type="ChEBI" id="CHEBI:58689"/>
        <dbReference type="EC" id="4.2.1.113"/>
    </reaction>
</comment>
<dbReference type="SMART" id="SM00922">
    <property type="entry name" value="MR_MLE"/>
    <property type="match status" value="1"/>
</dbReference>
<feature type="binding site" evidence="7">
    <location>
        <position position="213"/>
    </location>
    <ligand>
        <name>Mg(2+)</name>
        <dbReference type="ChEBI" id="CHEBI:18420"/>
    </ligand>
</feature>
<evidence type="ECO:0000256" key="7">
    <source>
        <dbReference type="HAMAP-Rule" id="MF_01933"/>
    </source>
</evidence>
<accession>A0A9J6P6P9</accession>
<dbReference type="GO" id="GO:0000287">
    <property type="term" value="F:magnesium ion binding"/>
    <property type="evidence" value="ECO:0007669"/>
    <property type="project" value="UniProtKB-UniRule"/>
</dbReference>
<dbReference type="EMBL" id="JAGSOJ010000004">
    <property type="protein sequence ID" value="MCM1991774.1"/>
    <property type="molecule type" value="Genomic_DNA"/>
</dbReference>
<name>A0A9J6P6P9_9CLOT</name>
<reference evidence="9" key="2">
    <citation type="submission" date="2021-04" db="EMBL/GenBank/DDBJ databases">
        <authorList>
            <person name="Dong X."/>
        </authorList>
    </citation>
    <scope>NUCLEOTIDE SEQUENCE</scope>
    <source>
        <strain evidence="9">ZWT</strain>
    </source>
</reference>
<evidence type="ECO:0000256" key="4">
    <source>
        <dbReference type="ARBA" id="ARBA00022842"/>
    </source>
</evidence>
<dbReference type="GO" id="GO:0009234">
    <property type="term" value="P:menaquinone biosynthetic process"/>
    <property type="evidence" value="ECO:0007669"/>
    <property type="project" value="UniProtKB-UniRule"/>
</dbReference>
<dbReference type="SFLD" id="SFLDS00001">
    <property type="entry name" value="Enolase"/>
    <property type="match status" value="1"/>
</dbReference>
<dbReference type="EC" id="4.2.1.113" evidence="6 7"/>
<dbReference type="SUPFAM" id="SSF54826">
    <property type="entry name" value="Enolase N-terminal domain-like"/>
    <property type="match status" value="1"/>
</dbReference>
<dbReference type="SFLD" id="SFLDG00180">
    <property type="entry name" value="muconate_cycloisomerase"/>
    <property type="match status" value="1"/>
</dbReference>
<keyword evidence="5 7" id="KW-0456">Lyase</keyword>
<dbReference type="NCBIfam" id="TIGR01928">
    <property type="entry name" value="menC_lowGC_arch"/>
    <property type="match status" value="1"/>
</dbReference>
<feature type="active site" description="Proton acceptor" evidence="7">
    <location>
        <position position="262"/>
    </location>
</feature>
<organism evidence="9 10">
    <name type="scientific">Oceanirhabdus seepicola</name>
    <dbReference type="NCBI Taxonomy" id="2828781"/>
    <lineage>
        <taxon>Bacteria</taxon>
        <taxon>Bacillati</taxon>
        <taxon>Bacillota</taxon>
        <taxon>Clostridia</taxon>
        <taxon>Eubacteriales</taxon>
        <taxon>Clostridiaceae</taxon>
        <taxon>Oceanirhabdus</taxon>
    </lineage>
</organism>
<reference evidence="9" key="1">
    <citation type="journal article" date="2021" name="mSystems">
        <title>Bacteria and Archaea Synergistically Convert Glycine Betaine to Biogenic Methane in the Formosa Cold Seep of the South China Sea.</title>
        <authorList>
            <person name="Li L."/>
            <person name="Zhang W."/>
            <person name="Zhang S."/>
            <person name="Song L."/>
            <person name="Sun Q."/>
            <person name="Zhang H."/>
            <person name="Xiang H."/>
            <person name="Dong X."/>
        </authorList>
    </citation>
    <scope>NUCLEOTIDE SEQUENCE</scope>
    <source>
        <strain evidence="9">ZWT</strain>
    </source>
</reference>
<evidence type="ECO:0000256" key="6">
    <source>
        <dbReference type="ARBA" id="ARBA00029491"/>
    </source>
</evidence>
<evidence type="ECO:0000259" key="8">
    <source>
        <dbReference type="SMART" id="SM00922"/>
    </source>
</evidence>
<keyword evidence="2 7" id="KW-0474">Menaquinone biosynthesis</keyword>
<comment type="similarity">
    <text evidence="7">Belongs to the mandelate racemase/muconate lactonizing enzyme family. MenC type 2 subfamily.</text>
</comment>
<dbReference type="HAMAP" id="MF_01933">
    <property type="entry name" value="MenC_2"/>
    <property type="match status" value="1"/>
</dbReference>
<feature type="binding site" evidence="7">
    <location>
        <position position="238"/>
    </location>
    <ligand>
        <name>Mg(2+)</name>
        <dbReference type="ChEBI" id="CHEBI:18420"/>
    </ligand>
</feature>
<sequence>MRIEKIELFHIKMPLKFTFKSSQTTLKHRETIIIKAIDELGNIGYGEVVAFNEPFYTDETLTYSKDILKNVYIPNVINKDMEHPFHIHLWSDPIYPMALAGLENALVDLYARRQKKSIMDVVFNEETNDSIYGGIALGDLDVESLIEQINLYIKHGYKRFKIKIKPEDGLNKLRAIREKFPHIQLLADANRSFKNGQIPMLKKIDELNLLCIEEPLYSGDFQAYKKLQEEMKTPICLDESIQTIEDLNTAIKLKVLKVVNIKVGRVGGLYYAREMIKLCRKNNIEYWIGSMLESGISKMLHVHLASLKDTYIPGDLSPSKRYFEKDLITPEITAENGIIIVPEGYGLGVEIDEDTIKDYTIDYKIIGGE</sequence>
<feature type="binding site" evidence="7">
    <location>
        <position position="188"/>
    </location>
    <ligand>
        <name>Mg(2+)</name>
        <dbReference type="ChEBI" id="CHEBI:18420"/>
    </ligand>
</feature>
<evidence type="ECO:0000256" key="1">
    <source>
        <dbReference type="ARBA" id="ARBA00001968"/>
    </source>
</evidence>
<comment type="pathway">
    <text evidence="7">Quinol/quinone metabolism; menaquinone biosynthesis.</text>
</comment>
<dbReference type="InterPro" id="IPR010197">
    <property type="entry name" value="OSBS/NAAAR"/>
</dbReference>